<organism evidence="1 2">
    <name type="scientific">Xenopus laevis</name>
    <name type="common">African clawed frog</name>
    <dbReference type="NCBI Taxonomy" id="8355"/>
    <lineage>
        <taxon>Eukaryota</taxon>
        <taxon>Metazoa</taxon>
        <taxon>Chordata</taxon>
        <taxon>Craniata</taxon>
        <taxon>Vertebrata</taxon>
        <taxon>Euteleostomi</taxon>
        <taxon>Amphibia</taxon>
        <taxon>Batrachia</taxon>
        <taxon>Anura</taxon>
        <taxon>Pipoidea</taxon>
        <taxon>Pipidae</taxon>
        <taxon>Xenopodinae</taxon>
        <taxon>Xenopus</taxon>
        <taxon>Xenopus</taxon>
    </lineage>
</organism>
<dbReference type="InterPro" id="IPR011333">
    <property type="entry name" value="SKP1/BTB/POZ_sf"/>
</dbReference>
<dbReference type="SMART" id="SM00875">
    <property type="entry name" value="BACK"/>
    <property type="match status" value="1"/>
</dbReference>
<keyword evidence="1" id="KW-1185">Reference proteome</keyword>
<dbReference type="CDD" id="cd18264">
    <property type="entry name" value="BTB_POZ_KLHL34"/>
    <property type="match status" value="1"/>
</dbReference>
<dbReference type="Pfam" id="PF07707">
    <property type="entry name" value="BACK"/>
    <property type="match status" value="1"/>
</dbReference>
<protein>
    <submittedName>
        <fullName evidence="2">Kelch-like protein 34</fullName>
    </submittedName>
</protein>
<accession>A0A1L8H627</accession>
<dbReference type="GeneID" id="108708886"/>
<dbReference type="RefSeq" id="XP_018104036.1">
    <property type="nucleotide sequence ID" value="XM_018248547.2"/>
</dbReference>
<dbReference type="Proteomes" id="UP000186698">
    <property type="component" value="Chromosome 2S"/>
</dbReference>
<dbReference type="SMART" id="SM00225">
    <property type="entry name" value="BTB"/>
    <property type="match status" value="1"/>
</dbReference>
<dbReference type="CDD" id="cd18473">
    <property type="entry name" value="BACK_KLHL34"/>
    <property type="match status" value="1"/>
</dbReference>
<sequence length="603" mass="69059">MSSFLAYCKSHRGMVFTQYQMLRAQRQLCDVSLIVDGNEFPAHKSLLACSSDYFRAMFKDYTKESKATVIHLKVISSTGLQTILDFIYTSWLSLSLNTLEDTLEAASYLQVLDAIPLCSQFLINTCDFESCCYSANIASKFYLTDALTEAEKYIINNLWRLLQEDLCDIELLELNVKSMINFIKSNDIPRVSEKCLLTLVLNWLQYDNTRLAYAKVLFDNIRYALLPLDILRKLYTQTDVPLTASIKCMIIKAINYHSAPSRQPLLQDKYSTLRNQKGWIMLVGGTANETFVENMLGFDVYSHKWRSVTTLPLKVQHHCTCVIGNFLYVLGGETPERPQNGTKDATLAVTNIVYRYDPRFDQWLQVSCMLEHRAQFSCCVVDKYIFAIGGRGDQQTLLSSVELYDINRDTWTKSKDLPFKMHGHASTVHNNIIYISGGKTDTQVNSCKDVYLLNRLEGQWKKQAPMSIARFGHQMATVKDSIFTFLGIYEPFSDIEKYEPKHNQWTRLRPLPFDRFCYGLVVVEQTVLLLGGKKWQDAQEVPTQNIVGYDTENDRWEEICSLAFPFSGLQCSVLKLSDITESNEKFSKAYTLKKSTISSGIEE</sequence>
<dbReference type="Gene3D" id="3.30.710.10">
    <property type="entry name" value="Potassium Channel Kv1.1, Chain A"/>
    <property type="match status" value="1"/>
</dbReference>
<dbReference type="PROSITE" id="PS50097">
    <property type="entry name" value="BTB"/>
    <property type="match status" value="1"/>
</dbReference>
<dbReference type="STRING" id="8355.A0A1L8H627"/>
<name>A0A1L8H627_XENLA</name>
<evidence type="ECO:0000313" key="2">
    <source>
        <dbReference type="RefSeq" id="XP_018104036.1"/>
    </source>
</evidence>
<dbReference type="InterPro" id="IPR015915">
    <property type="entry name" value="Kelch-typ_b-propeller"/>
</dbReference>
<reference evidence="2" key="2">
    <citation type="submission" date="2025-08" db="UniProtKB">
        <authorList>
            <consortium name="RefSeq"/>
        </authorList>
    </citation>
    <scope>IDENTIFICATION</scope>
    <source>
        <strain evidence="2">J_2021</strain>
        <tissue evidence="2">Erythrocytes</tissue>
    </source>
</reference>
<dbReference type="OMA" id="WIQITEM"/>
<dbReference type="InterPro" id="IPR006652">
    <property type="entry name" value="Kelch_1"/>
</dbReference>
<dbReference type="InterPro" id="IPR017096">
    <property type="entry name" value="BTB-kelch_protein"/>
</dbReference>
<dbReference type="OrthoDB" id="10027872at2759"/>
<dbReference type="Bgee" id="108708886">
    <property type="expression patterns" value="Expressed in muscle tissue and 1 other cell type or tissue"/>
</dbReference>
<dbReference type="PANTHER" id="PTHR45632">
    <property type="entry name" value="LD33804P"/>
    <property type="match status" value="1"/>
</dbReference>
<dbReference type="AGR" id="Xenbase:XB-GENE-17331482"/>
<dbReference type="PIRSF" id="PIRSF037037">
    <property type="entry name" value="Kelch-like_protein_gigaxonin"/>
    <property type="match status" value="1"/>
</dbReference>
<dbReference type="Gene3D" id="2.120.10.80">
    <property type="entry name" value="Kelch-type beta propeller"/>
    <property type="match status" value="1"/>
</dbReference>
<dbReference type="CTD" id="108708886"/>
<dbReference type="Xenbase" id="XB-GENE-17331482">
    <property type="gene designation" value="klhl34.S"/>
</dbReference>
<dbReference type="Gene3D" id="1.25.40.420">
    <property type="match status" value="1"/>
</dbReference>
<evidence type="ECO:0000313" key="1">
    <source>
        <dbReference type="Proteomes" id="UP000186698"/>
    </source>
</evidence>
<evidence type="ECO:0000313" key="3">
    <source>
        <dbReference type="Xenbase" id="XB-GENE-17331482"/>
    </source>
</evidence>
<reference evidence="1" key="1">
    <citation type="submission" date="2024-06" db="UniProtKB">
        <authorList>
            <consortium name="RefSeq"/>
        </authorList>
    </citation>
    <scope>NUCLEOTIDE SEQUENCE [LARGE SCALE GENOMIC DNA]</scope>
    <source>
        <strain evidence="1">J_2021</strain>
    </source>
</reference>
<dbReference type="KEGG" id="xla:108708886"/>
<dbReference type="PaxDb" id="8355-A0A1L8H627"/>
<dbReference type="SUPFAM" id="SSF117281">
    <property type="entry name" value="Kelch motif"/>
    <property type="match status" value="1"/>
</dbReference>
<dbReference type="Pfam" id="PF24681">
    <property type="entry name" value="Kelch_KLHDC2_KLHL20_DRC7"/>
    <property type="match status" value="1"/>
</dbReference>
<dbReference type="SMART" id="SM00612">
    <property type="entry name" value="Kelch"/>
    <property type="match status" value="5"/>
</dbReference>
<proteinExistence type="predicted"/>
<dbReference type="InterPro" id="IPR000210">
    <property type="entry name" value="BTB/POZ_dom"/>
</dbReference>
<dbReference type="PANTHER" id="PTHR45632:SF8">
    <property type="entry name" value="KELCH-LIKE PROTEIN 34"/>
    <property type="match status" value="1"/>
</dbReference>
<dbReference type="Pfam" id="PF00651">
    <property type="entry name" value="BTB"/>
    <property type="match status" value="1"/>
</dbReference>
<dbReference type="SUPFAM" id="SSF54695">
    <property type="entry name" value="POZ domain"/>
    <property type="match status" value="1"/>
</dbReference>
<dbReference type="InterPro" id="IPR011705">
    <property type="entry name" value="BACK"/>
</dbReference>
<gene>
    <name evidence="2 3" type="primary">klhl34.S</name>
</gene>
<dbReference type="AlphaFoldDB" id="A0A1L8H627"/>